<reference evidence="13 14" key="1">
    <citation type="journal article" date="2017" name="Mol. Biol. Evol.">
        <title>The 4-celled Tetrabaena socialis nuclear genome reveals the essential components for genetic control of cell number at the origin of multicellularity in the volvocine lineage.</title>
        <authorList>
            <person name="Featherston J."/>
            <person name="Arakaki Y."/>
            <person name="Hanschen E.R."/>
            <person name="Ferris P.J."/>
            <person name="Michod R.E."/>
            <person name="Olson B.J.S.C."/>
            <person name="Nozaki H."/>
            <person name="Durand P.M."/>
        </authorList>
    </citation>
    <scope>NUCLEOTIDE SEQUENCE [LARGE SCALE GENOMIC DNA]</scope>
    <source>
        <strain evidence="13 14">NIES-571</strain>
    </source>
</reference>
<evidence type="ECO:0000256" key="9">
    <source>
        <dbReference type="PROSITE-ProRule" id="PRU01357"/>
    </source>
</evidence>
<keyword evidence="14" id="KW-1185">Reference proteome</keyword>
<dbReference type="Gene3D" id="6.10.140.2220">
    <property type="match status" value="1"/>
</dbReference>
<dbReference type="PROSITE" id="PS52013">
    <property type="entry name" value="ZF_C6H2"/>
    <property type="match status" value="1"/>
</dbReference>
<comment type="catalytic activity">
    <reaction evidence="8 10">
        <text>Release of N-terminal amino acids, preferentially methionine, from peptides and arylamides.</text>
        <dbReference type="EC" id="3.4.11.18"/>
    </reaction>
</comment>
<evidence type="ECO:0000256" key="5">
    <source>
        <dbReference type="ARBA" id="ARBA00022771"/>
    </source>
</evidence>
<dbReference type="SUPFAM" id="SSF55920">
    <property type="entry name" value="Creatinase/aminopeptidase"/>
    <property type="match status" value="1"/>
</dbReference>
<feature type="binding site" evidence="8">
    <location>
        <position position="273"/>
    </location>
    <ligand>
        <name>a protein</name>
        <dbReference type="ChEBI" id="CHEBI:16541"/>
    </ligand>
    <ligandPart>
        <name>N-terminal L-methionine residue</name>
        <dbReference type="ChEBI" id="CHEBI:64731"/>
    </ligandPart>
</feature>
<accession>A0A2J8ACK6</accession>
<comment type="cofactor">
    <cofactor evidence="8">
        <name>Zn(2+)</name>
        <dbReference type="ChEBI" id="CHEBI:29105"/>
    </cofactor>
    <cofactor evidence="8">
        <name>Co(2+)</name>
        <dbReference type="ChEBI" id="CHEBI:48828"/>
    </cofactor>
    <cofactor evidence="8">
        <name>Mn(2+)</name>
        <dbReference type="ChEBI" id="CHEBI:29035"/>
    </cofactor>
    <cofactor evidence="8">
        <name>Fe(2+)</name>
        <dbReference type="ChEBI" id="CHEBI:29033"/>
    </cofactor>
    <text evidence="8">Binds 2 divalent metal cations per subunit. Has a high-affinity and a low affinity metal-binding site. The true nature of the physiological cofactor is under debate. The enzyme is active with zinc, cobalt, manganese or divalent iron ions. Has high activity with zinc; zinc cofactor is transferred into the active site region by the ZNG1 zinc chaperone.</text>
</comment>
<keyword evidence="3 8" id="KW-0645">Protease</keyword>
<dbReference type="PANTHER" id="PTHR43330">
    <property type="entry name" value="METHIONINE AMINOPEPTIDASE"/>
    <property type="match status" value="1"/>
</dbReference>
<keyword evidence="2 8" id="KW-0963">Cytoplasm</keyword>
<gene>
    <name evidence="13" type="ORF">TSOC_003056</name>
</gene>
<proteinExistence type="inferred from homology"/>
<dbReference type="PROSITE" id="PS00680">
    <property type="entry name" value="MAP_1"/>
    <property type="match status" value="1"/>
</dbReference>
<name>A0A2J8ACK6_9CHLO</name>
<evidence type="ECO:0000256" key="8">
    <source>
        <dbReference type="HAMAP-Rule" id="MF_03174"/>
    </source>
</evidence>
<feature type="binding site" evidence="8">
    <location>
        <position position="266"/>
    </location>
    <ligand>
        <name>Zn(2+)</name>
        <dbReference type="ChEBI" id="CHEBI:29105"/>
        <label>4</label>
        <note>catalytic</note>
    </ligand>
</feature>
<sequence length="365" mass="40602">MATVETSSLPCVRCQAPAKLQCPNCIKMALPKDKSVFCSQECFKLAWGDHKKVHSAPAEAWLFCTKRGKARSDSMPDFDWSGPLRPFRISPRRAVPDSIRKPDYASGDGFPRKEQESRQQQIVPIQGPDDVVGIRAACRVTTDELDRIVHEAMLERGAYPSPLNYFNFPKSVICHGIPDARELENGDILNIDVTAYHGGYHGDLNETICVGEVDEEGKKLIKVTHDALMKAIMACKPGVRYRDVGDVITKHVAAHGFQVVKSYCGHGIGDLFHCAPNVPHYAHNKAVGIMKEGHIFTIEPMVNAGTWRDRTWPDGWTAVTDDGKRSAQFEHQLLVTKDGCEILTKRLESSPPMWWELEDGVAAPS</sequence>
<evidence type="ECO:0000256" key="3">
    <source>
        <dbReference type="ARBA" id="ARBA00022670"/>
    </source>
</evidence>
<feature type="binding site" evidence="8">
    <location>
        <position position="299"/>
    </location>
    <ligand>
        <name>Zn(2+)</name>
        <dbReference type="ChEBI" id="CHEBI:29105"/>
        <label>4</label>
        <note>catalytic</note>
    </ligand>
</feature>
<keyword evidence="6 8" id="KW-0378">Hydrolase</keyword>
<evidence type="ECO:0000313" key="14">
    <source>
        <dbReference type="Proteomes" id="UP000236333"/>
    </source>
</evidence>
<dbReference type="SUPFAM" id="SSF144232">
    <property type="entry name" value="HIT/MYND zinc finger-like"/>
    <property type="match status" value="1"/>
</dbReference>
<dbReference type="InterPro" id="IPR000994">
    <property type="entry name" value="Pept_M24"/>
</dbReference>
<dbReference type="Pfam" id="PF00557">
    <property type="entry name" value="Peptidase_M24"/>
    <property type="match status" value="1"/>
</dbReference>
<feature type="binding site" evidence="8">
    <location>
        <position position="330"/>
    </location>
    <ligand>
        <name>Zn(2+)</name>
        <dbReference type="ChEBI" id="CHEBI:29105"/>
        <label>3</label>
    </ligand>
</feature>
<dbReference type="PRINTS" id="PR00599">
    <property type="entry name" value="MAPEPTIDASE"/>
</dbReference>
<dbReference type="GO" id="GO:0004239">
    <property type="term" value="F:initiator methionyl aminopeptidase activity"/>
    <property type="evidence" value="ECO:0007669"/>
    <property type="project" value="UniProtKB-UniRule"/>
</dbReference>
<evidence type="ECO:0000256" key="4">
    <source>
        <dbReference type="ARBA" id="ARBA00022723"/>
    </source>
</evidence>
<evidence type="ECO:0000313" key="13">
    <source>
        <dbReference type="EMBL" id="PNH10251.1"/>
    </source>
</evidence>
<evidence type="ECO:0000256" key="2">
    <source>
        <dbReference type="ARBA" id="ARBA00022490"/>
    </source>
</evidence>
<dbReference type="Proteomes" id="UP000236333">
    <property type="component" value="Unassembled WGS sequence"/>
</dbReference>
<feature type="region of interest" description="Disordered" evidence="11">
    <location>
        <begin position="97"/>
        <end position="121"/>
    </location>
</feature>
<organism evidence="13 14">
    <name type="scientific">Tetrabaena socialis</name>
    <dbReference type="NCBI Taxonomy" id="47790"/>
    <lineage>
        <taxon>Eukaryota</taxon>
        <taxon>Viridiplantae</taxon>
        <taxon>Chlorophyta</taxon>
        <taxon>core chlorophytes</taxon>
        <taxon>Chlorophyceae</taxon>
        <taxon>CS clade</taxon>
        <taxon>Chlamydomonadales</taxon>
        <taxon>Tetrabaenaceae</taxon>
        <taxon>Tetrabaena</taxon>
    </lineage>
</organism>
<protein>
    <recommendedName>
        <fullName evidence="10">Methionine aminopeptidase</fullName>
        <ecNumber evidence="10">3.4.11.18</ecNumber>
    </recommendedName>
</protein>
<feature type="binding site" evidence="8">
    <location>
        <position position="203"/>
    </location>
    <ligand>
        <name>Zn(2+)</name>
        <dbReference type="ChEBI" id="CHEBI:29105"/>
        <label>4</label>
        <note>catalytic</note>
    </ligand>
</feature>
<feature type="binding site" evidence="8">
    <location>
        <position position="175"/>
    </location>
    <ligand>
        <name>a protein</name>
        <dbReference type="ChEBI" id="CHEBI:16541"/>
    </ligand>
    <ligandPart>
        <name>N-terminal L-methionine residue</name>
        <dbReference type="ChEBI" id="CHEBI:64731"/>
    </ligandPart>
</feature>
<comment type="subunit">
    <text evidence="8">Associates with the 60S ribosomal subunit of the 80S translational complex.</text>
</comment>
<evidence type="ECO:0000256" key="6">
    <source>
        <dbReference type="ARBA" id="ARBA00022801"/>
    </source>
</evidence>
<evidence type="ECO:0000256" key="1">
    <source>
        <dbReference type="ARBA" id="ARBA00022438"/>
    </source>
</evidence>
<dbReference type="EMBL" id="PGGS01000062">
    <property type="protein sequence ID" value="PNH10251.1"/>
    <property type="molecule type" value="Genomic_DNA"/>
</dbReference>
<keyword evidence="7" id="KW-0862">Zinc</keyword>
<comment type="function">
    <text evidence="8 10">Cotranslationally removes the N-terminal methionine from nascent proteins. The N-terminal methionine is often cleaved when the second residue in the primary sequence is small and uncharged (Met-Ala-, Cys, Gly, Pro, Ser, Thr, or Val).</text>
</comment>
<dbReference type="GO" id="GO:0008270">
    <property type="term" value="F:zinc ion binding"/>
    <property type="evidence" value="ECO:0007669"/>
    <property type="project" value="UniProtKB-KW"/>
</dbReference>
<comment type="caution">
    <text evidence="13">The sequence shown here is derived from an EMBL/GenBank/DDBJ whole genome shotgun (WGS) entry which is preliminary data.</text>
</comment>
<keyword evidence="4 8" id="KW-0479">Metal-binding</keyword>
<dbReference type="InterPro" id="IPR031615">
    <property type="entry name" value="Zfn-C6H2"/>
</dbReference>
<dbReference type="Gene3D" id="3.90.230.10">
    <property type="entry name" value="Creatinase/methionine aminopeptidase superfamily"/>
    <property type="match status" value="1"/>
</dbReference>
<comment type="similarity">
    <text evidence="8 9">Belongs to the peptidase M24A family. Methionine aminopeptidase type 1 subfamily.</text>
</comment>
<comment type="cofactor">
    <cofactor evidence="10">
        <name>Co(2+)</name>
        <dbReference type="ChEBI" id="CHEBI:48828"/>
    </cofactor>
    <cofactor evidence="10">
        <name>Zn(2+)</name>
        <dbReference type="ChEBI" id="CHEBI:29105"/>
    </cofactor>
    <cofactor evidence="10">
        <name>Mn(2+)</name>
        <dbReference type="ChEBI" id="CHEBI:29035"/>
    </cofactor>
    <cofactor evidence="10">
        <name>Fe(2+)</name>
        <dbReference type="ChEBI" id="CHEBI:29033"/>
    </cofactor>
    <text evidence="10">Binds 2 divalent metal cations per subunit. Has a high-affinity and a low affinity metal-binding site. The true nature of the physiological cofactor is under debate. The enzyme is active with cobalt, zinc, manganese or divalent iron ions.</text>
</comment>
<evidence type="ECO:0000256" key="7">
    <source>
        <dbReference type="ARBA" id="ARBA00022833"/>
    </source>
</evidence>
<evidence type="ECO:0000256" key="10">
    <source>
        <dbReference type="RuleBase" id="RU003653"/>
    </source>
</evidence>
<feature type="domain" description="C6H2-type" evidence="12">
    <location>
        <begin position="8"/>
        <end position="61"/>
    </location>
</feature>
<dbReference type="Pfam" id="PF15801">
    <property type="entry name" value="zf-C6H2"/>
    <property type="match status" value="1"/>
</dbReference>
<feature type="binding site" evidence="8">
    <location>
        <position position="330"/>
    </location>
    <ligand>
        <name>Zn(2+)</name>
        <dbReference type="ChEBI" id="CHEBI:29105"/>
        <label>4</label>
        <note>catalytic</note>
    </ligand>
</feature>
<dbReference type="GO" id="GO:0070006">
    <property type="term" value="F:metalloaminopeptidase activity"/>
    <property type="evidence" value="ECO:0007669"/>
    <property type="project" value="UniProtKB-UniRule"/>
</dbReference>
<keyword evidence="5 9" id="KW-0863">Zinc-finger</keyword>
<keyword evidence="1 8" id="KW-0031">Aminopeptidase</keyword>
<dbReference type="InterPro" id="IPR036005">
    <property type="entry name" value="Creatinase/aminopeptidase-like"/>
</dbReference>
<dbReference type="NCBIfam" id="TIGR00500">
    <property type="entry name" value="met_pdase_I"/>
    <property type="match status" value="1"/>
</dbReference>
<dbReference type="OrthoDB" id="3209743at2759"/>
<dbReference type="CDD" id="cd01086">
    <property type="entry name" value="MetAP1"/>
    <property type="match status" value="1"/>
</dbReference>
<feature type="binding site" evidence="8">
    <location>
        <position position="203"/>
    </location>
    <ligand>
        <name>Zn(2+)</name>
        <dbReference type="ChEBI" id="CHEBI:29105"/>
        <label>3</label>
    </ligand>
</feature>
<evidence type="ECO:0000256" key="11">
    <source>
        <dbReference type="SAM" id="MobiDB-lite"/>
    </source>
</evidence>
<dbReference type="GO" id="GO:0005829">
    <property type="term" value="C:cytosol"/>
    <property type="evidence" value="ECO:0007669"/>
    <property type="project" value="TreeGrafter"/>
</dbReference>
<comment type="subcellular location">
    <subcellularLocation>
        <location evidence="8">Cytoplasm</location>
    </subcellularLocation>
</comment>
<dbReference type="EC" id="3.4.11.18" evidence="10"/>
<dbReference type="InterPro" id="IPR001714">
    <property type="entry name" value="Pept_M24_MAP"/>
</dbReference>
<dbReference type="HAMAP" id="MF_01974">
    <property type="entry name" value="MetAP_1"/>
    <property type="match status" value="1"/>
</dbReference>
<evidence type="ECO:0000259" key="12">
    <source>
        <dbReference type="PROSITE" id="PS52013"/>
    </source>
</evidence>
<dbReference type="PANTHER" id="PTHR43330:SF7">
    <property type="entry name" value="METHIONINE AMINOPEPTIDASE 1"/>
    <property type="match status" value="1"/>
</dbReference>
<dbReference type="GO" id="GO:0006508">
    <property type="term" value="P:proteolysis"/>
    <property type="evidence" value="ECO:0007669"/>
    <property type="project" value="UniProtKB-KW"/>
</dbReference>
<dbReference type="InterPro" id="IPR002467">
    <property type="entry name" value="Pept_M24A_MAP1"/>
</dbReference>
<dbReference type="AlphaFoldDB" id="A0A2J8ACK6"/>
<feature type="binding site" evidence="8">
    <location>
        <position position="192"/>
    </location>
    <ligand>
        <name>Zn(2+)</name>
        <dbReference type="ChEBI" id="CHEBI:29105"/>
        <label>3</label>
    </ligand>
</feature>